<dbReference type="Proteomes" id="UP000254260">
    <property type="component" value="Unassembled WGS sequence"/>
</dbReference>
<dbReference type="AlphaFoldDB" id="A0A379PPF2"/>
<accession>A0A379PPF2</accession>
<proteinExistence type="predicted"/>
<name>A0A379PPF2_ECTME</name>
<reference evidence="1 2" key="1">
    <citation type="submission" date="2018-06" db="EMBL/GenBank/DDBJ databases">
        <authorList>
            <consortium name="Pathogen Informatics"/>
            <person name="Doyle S."/>
        </authorList>
    </citation>
    <scope>NUCLEOTIDE SEQUENCE [LARGE SCALE GENOMIC DNA]</scope>
    <source>
        <strain evidence="1 2">NCTC10899</strain>
    </source>
</reference>
<evidence type="ECO:0000313" key="1">
    <source>
        <dbReference type="EMBL" id="SUE95883.1"/>
    </source>
</evidence>
<organism evidence="1 2">
    <name type="scientific">Ectopseudomonas mendocina</name>
    <name type="common">Pseudomonas mendocina</name>
    <dbReference type="NCBI Taxonomy" id="300"/>
    <lineage>
        <taxon>Bacteria</taxon>
        <taxon>Pseudomonadati</taxon>
        <taxon>Pseudomonadota</taxon>
        <taxon>Gammaproteobacteria</taxon>
        <taxon>Pseudomonadales</taxon>
        <taxon>Pseudomonadaceae</taxon>
        <taxon>Ectopseudomonas</taxon>
    </lineage>
</organism>
<protein>
    <recommendedName>
        <fullName evidence="3">HNH endonuclease</fullName>
    </recommendedName>
</protein>
<dbReference type="RefSeq" id="WP_181880467.1">
    <property type="nucleotide sequence ID" value="NZ_UGUU01000002.1"/>
</dbReference>
<gene>
    <name evidence="1" type="ORF">NCTC10899_05124</name>
</gene>
<evidence type="ECO:0008006" key="3">
    <source>
        <dbReference type="Google" id="ProtNLM"/>
    </source>
</evidence>
<evidence type="ECO:0000313" key="2">
    <source>
        <dbReference type="Proteomes" id="UP000254260"/>
    </source>
</evidence>
<dbReference type="EMBL" id="UGUU01000002">
    <property type="protein sequence ID" value="SUE95883.1"/>
    <property type="molecule type" value="Genomic_DNA"/>
</dbReference>
<sequence>MSQNPFEPYNPPKLTIELVPFGQWFDNVRAKLSPGQWDQLKQACFVKAGHRCEICNGVGRKHPVECHEIWHYDDENHVQTLLGLISLCPSCHRVKHIGNAARMGYLEPTLKHMAKVNQWPLYMAEAYAEVCMDQWAWRSKFVWSLNLDWLNNRLDYISSATEHAREARKSLAERTIQAMSSRAKQ</sequence>